<accession>A0AAW2BT13</accession>
<protein>
    <submittedName>
        <fullName evidence="2">Uncharacterized protein</fullName>
    </submittedName>
</protein>
<proteinExistence type="predicted"/>
<keyword evidence="3" id="KW-1185">Reference proteome</keyword>
<sequence length="123" mass="13761">MSSASSNQSFVRDGASYDEMYLSGQKDFDTSSEERNSSATSPSSRDEDLETDRPKSDLSDGLDGAKPPIQSIIGPDGLREFIMLPIWTVNDFKSTIKDSHFKTLREKSDLPFGLKEYCKKPKK</sequence>
<dbReference type="EMBL" id="JAZDWU010000010">
    <property type="protein sequence ID" value="KAK9989034.1"/>
    <property type="molecule type" value="Genomic_DNA"/>
</dbReference>
<comment type="caution">
    <text evidence="2">The sequence shown here is derived from an EMBL/GenBank/DDBJ whole genome shotgun (WGS) entry which is preliminary data.</text>
</comment>
<reference evidence="2 3" key="1">
    <citation type="submission" date="2024-01" db="EMBL/GenBank/DDBJ databases">
        <title>A telomere-to-telomere, gap-free genome of sweet tea (Lithocarpus litseifolius).</title>
        <authorList>
            <person name="Zhou J."/>
        </authorList>
    </citation>
    <scope>NUCLEOTIDE SEQUENCE [LARGE SCALE GENOMIC DNA]</scope>
    <source>
        <strain evidence="2">Zhou-2022a</strain>
        <tissue evidence="2">Leaf</tissue>
    </source>
</reference>
<evidence type="ECO:0000313" key="2">
    <source>
        <dbReference type="EMBL" id="KAK9989034.1"/>
    </source>
</evidence>
<feature type="compositionally biased region" description="Basic and acidic residues" evidence="1">
    <location>
        <begin position="26"/>
        <end position="36"/>
    </location>
</feature>
<gene>
    <name evidence="2" type="ORF">SO802_029273</name>
</gene>
<evidence type="ECO:0000256" key="1">
    <source>
        <dbReference type="SAM" id="MobiDB-lite"/>
    </source>
</evidence>
<dbReference type="Proteomes" id="UP001459277">
    <property type="component" value="Unassembled WGS sequence"/>
</dbReference>
<feature type="region of interest" description="Disordered" evidence="1">
    <location>
        <begin position="22"/>
        <end position="74"/>
    </location>
</feature>
<evidence type="ECO:0000313" key="3">
    <source>
        <dbReference type="Proteomes" id="UP001459277"/>
    </source>
</evidence>
<organism evidence="2 3">
    <name type="scientific">Lithocarpus litseifolius</name>
    <dbReference type="NCBI Taxonomy" id="425828"/>
    <lineage>
        <taxon>Eukaryota</taxon>
        <taxon>Viridiplantae</taxon>
        <taxon>Streptophyta</taxon>
        <taxon>Embryophyta</taxon>
        <taxon>Tracheophyta</taxon>
        <taxon>Spermatophyta</taxon>
        <taxon>Magnoliopsida</taxon>
        <taxon>eudicotyledons</taxon>
        <taxon>Gunneridae</taxon>
        <taxon>Pentapetalae</taxon>
        <taxon>rosids</taxon>
        <taxon>fabids</taxon>
        <taxon>Fagales</taxon>
        <taxon>Fagaceae</taxon>
        <taxon>Lithocarpus</taxon>
    </lineage>
</organism>
<dbReference type="AlphaFoldDB" id="A0AAW2BT13"/>
<name>A0AAW2BT13_9ROSI</name>